<accession>A0ABV7JC84</accession>
<sequence>MSQQLTDLTTIVYQQSDNIATVVLNRPDKLNAFSETMHKEFYQVLNHIVNDDSIRCVLLTGAGRGFCAGQDLGERKGAEKMDLGEKLENGYNKNLRLLKSIQAPIVCAVNGVAAGAGANIALNCDVVVARKSAKFIQAFSSIGLIPDCNGTWILPKLIGLARAKAIAMLGTPVSADQAVEWGMIYQAIDDSDFDQQVDELTHTLANRPTRALSFIKNIFDESYSNMYGEHLDRERDVQRVCGLSHDFSEGVAAFNEKRPPKFKGH</sequence>
<dbReference type="RefSeq" id="WP_077412357.1">
    <property type="nucleotide sequence ID" value="NZ_JBHRTS010000009.1"/>
</dbReference>
<dbReference type="CDD" id="cd06558">
    <property type="entry name" value="crotonase-like"/>
    <property type="match status" value="1"/>
</dbReference>
<comment type="similarity">
    <text evidence="1">Belongs to the enoyl-CoA hydratase/isomerase family.</text>
</comment>
<comment type="caution">
    <text evidence="2">The sequence shown here is derived from an EMBL/GenBank/DDBJ whole genome shotgun (WGS) entry which is preliminary data.</text>
</comment>
<dbReference type="InterPro" id="IPR001753">
    <property type="entry name" value="Enoyl-CoA_hydra/iso"/>
</dbReference>
<protein>
    <submittedName>
        <fullName evidence="2">Enoyl-CoA hydratase-related protein</fullName>
    </submittedName>
</protein>
<dbReference type="InterPro" id="IPR029045">
    <property type="entry name" value="ClpP/crotonase-like_dom_sf"/>
</dbReference>
<dbReference type="EMBL" id="JBHRTS010000009">
    <property type="protein sequence ID" value="MFC3195579.1"/>
    <property type="molecule type" value="Genomic_DNA"/>
</dbReference>
<dbReference type="SUPFAM" id="SSF52096">
    <property type="entry name" value="ClpP/crotonase"/>
    <property type="match status" value="1"/>
</dbReference>
<dbReference type="Gene3D" id="3.90.226.10">
    <property type="entry name" value="2-enoyl-CoA Hydratase, Chain A, domain 1"/>
    <property type="match status" value="1"/>
</dbReference>
<evidence type="ECO:0000256" key="1">
    <source>
        <dbReference type="ARBA" id="ARBA00005254"/>
    </source>
</evidence>
<reference evidence="3" key="1">
    <citation type="journal article" date="2019" name="Int. J. Syst. Evol. Microbiol.">
        <title>The Global Catalogue of Microorganisms (GCM) 10K type strain sequencing project: providing services to taxonomists for standard genome sequencing and annotation.</title>
        <authorList>
            <consortium name="The Broad Institute Genomics Platform"/>
            <consortium name="The Broad Institute Genome Sequencing Center for Infectious Disease"/>
            <person name="Wu L."/>
            <person name="Ma J."/>
        </authorList>
    </citation>
    <scope>NUCLEOTIDE SEQUENCE [LARGE SCALE GENOMIC DNA]</scope>
    <source>
        <strain evidence="3">KCTC 42953</strain>
    </source>
</reference>
<dbReference type="PANTHER" id="PTHR43459">
    <property type="entry name" value="ENOYL-COA HYDRATASE"/>
    <property type="match status" value="1"/>
</dbReference>
<dbReference type="Gene3D" id="1.10.12.10">
    <property type="entry name" value="Lyase 2-enoyl-coa Hydratase, Chain A, domain 2"/>
    <property type="match status" value="1"/>
</dbReference>
<gene>
    <name evidence="2" type="ORF">ACFODZ_15090</name>
</gene>
<dbReference type="PANTHER" id="PTHR43459:SF1">
    <property type="entry name" value="EG:BACN32G11.4 PROTEIN"/>
    <property type="match status" value="1"/>
</dbReference>
<dbReference type="Pfam" id="PF00378">
    <property type="entry name" value="ECH_1"/>
    <property type="match status" value="1"/>
</dbReference>
<evidence type="ECO:0000313" key="3">
    <source>
        <dbReference type="Proteomes" id="UP001595533"/>
    </source>
</evidence>
<dbReference type="InterPro" id="IPR014748">
    <property type="entry name" value="Enoyl-CoA_hydra_C"/>
</dbReference>
<name>A0ABV7JC84_9GAMM</name>
<keyword evidence="3" id="KW-1185">Reference proteome</keyword>
<dbReference type="Proteomes" id="UP001595533">
    <property type="component" value="Unassembled WGS sequence"/>
</dbReference>
<organism evidence="2 3">
    <name type="scientific">Marinicella sediminis</name>
    <dbReference type="NCBI Taxonomy" id="1792834"/>
    <lineage>
        <taxon>Bacteria</taxon>
        <taxon>Pseudomonadati</taxon>
        <taxon>Pseudomonadota</taxon>
        <taxon>Gammaproteobacteria</taxon>
        <taxon>Lysobacterales</taxon>
        <taxon>Marinicellaceae</taxon>
        <taxon>Marinicella</taxon>
    </lineage>
</organism>
<proteinExistence type="inferred from homology"/>
<evidence type="ECO:0000313" key="2">
    <source>
        <dbReference type="EMBL" id="MFC3195579.1"/>
    </source>
</evidence>